<keyword evidence="1" id="KW-0812">Transmembrane</keyword>
<comment type="caution">
    <text evidence="2">The sequence shown here is derived from an EMBL/GenBank/DDBJ whole genome shotgun (WGS) entry which is preliminary data.</text>
</comment>
<keyword evidence="3" id="KW-1185">Reference proteome</keyword>
<proteinExistence type="predicted"/>
<gene>
    <name evidence="2" type="ORF">Psch_01306</name>
</gene>
<dbReference type="EMBL" id="QFGA01000001">
    <property type="protein sequence ID" value="TEB07751.1"/>
    <property type="molecule type" value="Genomic_DNA"/>
</dbReference>
<keyword evidence="1" id="KW-1133">Transmembrane helix</keyword>
<feature type="transmembrane region" description="Helical" evidence="1">
    <location>
        <begin position="7"/>
        <end position="24"/>
    </location>
</feature>
<evidence type="ECO:0000313" key="2">
    <source>
        <dbReference type="EMBL" id="TEB07751.1"/>
    </source>
</evidence>
<dbReference type="InterPro" id="IPR011042">
    <property type="entry name" value="6-blade_b-propeller_TolB-like"/>
</dbReference>
<dbReference type="RefSeq" id="WP_190239560.1">
    <property type="nucleotide sequence ID" value="NZ_QFGA01000001.1"/>
</dbReference>
<accession>A0A4Y7RG46</accession>
<evidence type="ECO:0008006" key="4">
    <source>
        <dbReference type="Google" id="ProtNLM"/>
    </source>
</evidence>
<dbReference type="Proteomes" id="UP000298324">
    <property type="component" value="Unassembled WGS sequence"/>
</dbReference>
<name>A0A4Y7RG46_9FIRM</name>
<reference evidence="2 3" key="1">
    <citation type="journal article" date="2018" name="Environ. Microbiol.">
        <title>Novel energy conservation strategies and behaviour of Pelotomaculum schinkii driving syntrophic propionate catabolism.</title>
        <authorList>
            <person name="Hidalgo-Ahumada C.A.P."/>
            <person name="Nobu M.K."/>
            <person name="Narihiro T."/>
            <person name="Tamaki H."/>
            <person name="Liu W.T."/>
            <person name="Kamagata Y."/>
            <person name="Stams A.J.M."/>
            <person name="Imachi H."/>
            <person name="Sousa D.Z."/>
        </authorList>
    </citation>
    <scope>NUCLEOTIDE SEQUENCE [LARGE SCALE GENOMIC DNA]</scope>
    <source>
        <strain evidence="2 3">HH</strain>
    </source>
</reference>
<evidence type="ECO:0000256" key="1">
    <source>
        <dbReference type="SAM" id="Phobius"/>
    </source>
</evidence>
<protein>
    <recommendedName>
        <fullName evidence="4">Translocation protein TolB</fullName>
    </recommendedName>
</protein>
<dbReference type="SUPFAM" id="SSF82171">
    <property type="entry name" value="DPP6 N-terminal domain-like"/>
    <property type="match status" value="1"/>
</dbReference>
<organism evidence="2 3">
    <name type="scientific">Pelotomaculum schinkii</name>
    <dbReference type="NCBI Taxonomy" id="78350"/>
    <lineage>
        <taxon>Bacteria</taxon>
        <taxon>Bacillati</taxon>
        <taxon>Bacillota</taxon>
        <taxon>Clostridia</taxon>
        <taxon>Eubacteriales</taxon>
        <taxon>Desulfotomaculaceae</taxon>
        <taxon>Pelotomaculum</taxon>
    </lineage>
</organism>
<dbReference type="AlphaFoldDB" id="A0A4Y7RG46"/>
<sequence>MKKKKVFIIAISGIIVICIFWMWLSLEPTIKPEGIELTGILQEKGNDPNVLTPFYLSIQLNNHSGKPLCAEENYFYFVYPYLDGPGIGIYDFDKGWFAGKPLGEEEFLTGSDGRTEGIAVNKLMQLGIFPLDESRNSLDFPDGFQYCGQEFPVTARLHVAMLEKPLRKENMVLVYAHYEKKWGKVLSWVKTFPIEMQIKVNSEVLSVDFASMLLITGKIQEDNALSRAFATTVKEPGNNEIWSVDLSGKGQLLKLADGRNPCGFRGGVLYVSDQRRLMYLPPGQGEAYPVLKEDWNFLHFDLSADKTALAVVLRGQSGSVDIAVVNLVSGECKWVVPPLEMYLPSAVTFQPYASVSNGGKSLAYFATGSNGDSLPAVWFSDTGASRFLLKEPLYFYLLLTLRNEPLDGKLLSISPDGGEVAIAYTNNGRLDGPHLISTAGDGKDRLLRMHISPRGFAWSDDGKKVAYWGGQGSGAEYFTVDIFDRESGQSISHLKGVQDCVFLDNNNLFAVRLEGEPLSSFRPALVNLEGYPPEMIPGLEKVFDVAK</sequence>
<dbReference type="Gene3D" id="2.120.10.30">
    <property type="entry name" value="TolB, C-terminal domain"/>
    <property type="match status" value="1"/>
</dbReference>
<keyword evidence="1" id="KW-0472">Membrane</keyword>
<evidence type="ECO:0000313" key="3">
    <source>
        <dbReference type="Proteomes" id="UP000298324"/>
    </source>
</evidence>